<evidence type="ECO:0008006" key="3">
    <source>
        <dbReference type="Google" id="ProtNLM"/>
    </source>
</evidence>
<dbReference type="InterPro" id="IPR029069">
    <property type="entry name" value="HotDog_dom_sf"/>
</dbReference>
<dbReference type="KEGG" id="cter:A606_03480"/>
<sequence>MSGDRSRYHHCSVNLYLRLLITWIRGRTLSRLGPWDTHIKPMRVLPTDLDLFGHMNNGRYPTVLDLGRIEHMFRTPVHKEIDRHGGYFVVAALTVNYRRSLLPWQRYDIRTRFLGATAFGTFVEQTFVGVGEHEGVVYAHAMVQLRGLKKSGGTMTDGELYEIFGPVPDGRGVPEWAQQWSDASRQAAKQAG</sequence>
<accession>S4XB45</accession>
<dbReference type="InterPro" id="IPR051490">
    <property type="entry name" value="THEM6_lcsJ_thioesterase"/>
</dbReference>
<keyword evidence="2" id="KW-1185">Reference proteome</keyword>
<protein>
    <recommendedName>
        <fullName evidence="3">Thioesterase domain-containing protein</fullName>
    </recommendedName>
</protein>
<dbReference type="SUPFAM" id="SSF54637">
    <property type="entry name" value="Thioesterase/thiol ester dehydrase-isomerase"/>
    <property type="match status" value="1"/>
</dbReference>
<dbReference type="EMBL" id="CP003696">
    <property type="protein sequence ID" value="AGP30347.1"/>
    <property type="molecule type" value="Genomic_DNA"/>
</dbReference>
<reference evidence="1 2" key="1">
    <citation type="submission" date="2012-06" db="EMBL/GenBank/DDBJ databases">
        <title>Complete genome sequence of Corynebacterium terpenotabidum Y-11 (=DSM 44721).</title>
        <authorList>
            <person name="Ruckert C."/>
            <person name="Albersmeier A."/>
            <person name="Al-Dilaimi A."/>
            <person name="Szczepanowski R."/>
            <person name="Kalinowski J."/>
        </authorList>
    </citation>
    <scope>NUCLEOTIDE SEQUENCE [LARGE SCALE GENOMIC DNA]</scope>
    <source>
        <strain evidence="1 2">Y-11</strain>
    </source>
</reference>
<dbReference type="eggNOG" id="COG0824">
    <property type="taxonomic scope" value="Bacteria"/>
</dbReference>
<dbReference type="Proteomes" id="UP000014809">
    <property type="component" value="Chromosome"/>
</dbReference>
<dbReference type="PATRIC" id="fig|1200352.3.peg.699"/>
<dbReference type="AlphaFoldDB" id="S4XB45"/>
<dbReference type="PANTHER" id="PTHR12475:SF4">
    <property type="entry name" value="PROTEIN THEM6"/>
    <property type="match status" value="1"/>
</dbReference>
<dbReference type="Pfam" id="PF13279">
    <property type="entry name" value="4HBT_2"/>
    <property type="match status" value="1"/>
</dbReference>
<dbReference type="STRING" id="1200352.A606_03480"/>
<dbReference type="CDD" id="cd00586">
    <property type="entry name" value="4HBT"/>
    <property type="match status" value="1"/>
</dbReference>
<proteinExistence type="predicted"/>
<gene>
    <name evidence="1" type="ORF">A606_03480</name>
</gene>
<organism evidence="1 2">
    <name type="scientific">Corynebacterium terpenotabidum Y-11</name>
    <dbReference type="NCBI Taxonomy" id="1200352"/>
    <lineage>
        <taxon>Bacteria</taxon>
        <taxon>Bacillati</taxon>
        <taxon>Actinomycetota</taxon>
        <taxon>Actinomycetes</taxon>
        <taxon>Mycobacteriales</taxon>
        <taxon>Corynebacteriaceae</taxon>
        <taxon>Corynebacterium</taxon>
    </lineage>
</organism>
<dbReference type="PANTHER" id="PTHR12475">
    <property type="match status" value="1"/>
</dbReference>
<dbReference type="OrthoDB" id="3727779at2"/>
<dbReference type="HOGENOM" id="CLU_091107_1_0_11"/>
<evidence type="ECO:0000313" key="1">
    <source>
        <dbReference type="EMBL" id="AGP30347.1"/>
    </source>
</evidence>
<name>S4XB45_9CORY</name>
<evidence type="ECO:0000313" key="2">
    <source>
        <dbReference type="Proteomes" id="UP000014809"/>
    </source>
</evidence>
<dbReference type="Gene3D" id="3.10.129.10">
    <property type="entry name" value="Hotdog Thioesterase"/>
    <property type="match status" value="1"/>
</dbReference>